<dbReference type="AlphaFoldDB" id="A0A835WUS4"/>
<comment type="caution">
    <text evidence="3">The sequence shown here is derived from an EMBL/GenBank/DDBJ whole genome shotgun (WGS) entry which is preliminary data.</text>
</comment>
<dbReference type="Gene3D" id="3.80.10.10">
    <property type="entry name" value="Ribonuclease Inhibitor"/>
    <property type="match status" value="1"/>
</dbReference>
<dbReference type="Proteomes" id="UP000613740">
    <property type="component" value="Unassembled WGS sequence"/>
</dbReference>
<organism evidence="3 4">
    <name type="scientific">Chlamydomonas schloesseri</name>
    <dbReference type="NCBI Taxonomy" id="2026947"/>
    <lineage>
        <taxon>Eukaryota</taxon>
        <taxon>Viridiplantae</taxon>
        <taxon>Chlorophyta</taxon>
        <taxon>core chlorophytes</taxon>
        <taxon>Chlorophyceae</taxon>
        <taxon>CS clade</taxon>
        <taxon>Chlamydomonadales</taxon>
        <taxon>Chlamydomonadaceae</taxon>
        <taxon>Chlamydomonas</taxon>
    </lineage>
</organism>
<evidence type="ECO:0000256" key="1">
    <source>
        <dbReference type="ARBA" id="ARBA00004430"/>
    </source>
</evidence>
<protein>
    <submittedName>
        <fullName evidence="3">Uncharacterized protein</fullName>
    </submittedName>
</protein>
<feature type="compositionally biased region" description="Low complexity" evidence="2">
    <location>
        <begin position="487"/>
        <end position="500"/>
    </location>
</feature>
<dbReference type="GO" id="GO:0005930">
    <property type="term" value="C:axoneme"/>
    <property type="evidence" value="ECO:0007669"/>
    <property type="project" value="UniProtKB-SubCell"/>
</dbReference>
<dbReference type="OrthoDB" id="534486at2759"/>
<evidence type="ECO:0000313" key="4">
    <source>
        <dbReference type="Proteomes" id="UP000613740"/>
    </source>
</evidence>
<name>A0A835WUS4_9CHLO</name>
<reference evidence="3" key="1">
    <citation type="journal article" date="2020" name="bioRxiv">
        <title>Comparative genomics of Chlamydomonas.</title>
        <authorList>
            <person name="Craig R.J."/>
            <person name="Hasan A.R."/>
            <person name="Ness R.W."/>
            <person name="Keightley P.D."/>
        </authorList>
    </citation>
    <scope>NUCLEOTIDE SEQUENCE</scope>
    <source>
        <strain evidence="3">CCAP 11/173</strain>
    </source>
</reference>
<gene>
    <name evidence="3" type="ORF">HYH02_002005</name>
</gene>
<feature type="region of interest" description="Disordered" evidence="2">
    <location>
        <begin position="429"/>
        <end position="455"/>
    </location>
</feature>
<proteinExistence type="predicted"/>
<dbReference type="SUPFAM" id="SSF52047">
    <property type="entry name" value="RNI-like"/>
    <property type="match status" value="1"/>
</dbReference>
<comment type="subcellular location">
    <subcellularLocation>
        <location evidence="1">Cytoplasm</location>
        <location evidence="1">Cytoskeleton</location>
        <location evidence="1">Cilium axoneme</location>
    </subcellularLocation>
</comment>
<dbReference type="InterPro" id="IPR032675">
    <property type="entry name" value="LRR_dom_sf"/>
</dbReference>
<keyword evidence="4" id="KW-1185">Reference proteome</keyword>
<sequence length="876" mass="90065">MLLSPVSASSSCSGIAPANLPPLLSVLKVLPADCVRANLVSSWGRLNDADSSGAHAPIEPYQWLPGAWTPSLFGLSREWRTYARCVLTHTLTVDLAIAVSLQRPEMRSSASGGPSQPDASSLEYFLSGFPSLQHLTILAGNGGAPVDENARPPGEANLNTASLAMAEPFGVALAAQQLLGLDRPRQPTPMPELLAGGAKWPGGANGKGSPSMTSGYPRLMSLELRMHPAVWRVLSGSEPDQFLHRVTAAHPTVESLTLHVAAPVPPPASPMAAAAAAAAAGPLPPCARVSVAALSALPALTSLRLAGPILVEGLAELTQLQSLSLEGVSPGSVQGSLGVLTGLTSLRFAETHHRPMAQDASAIPPTRNKGVTAAAMLHMQMHVPRALPNQAPTLRALHMPDITVGPKEWPSLLRLCPVLQELEVASALPPRKELTPPALPEGHRPPRPSAAAAQAAAAAAMASGASGSVPDWFVRAMAGDEAVMSHGTNSGSSSRNMRNGTGDGSTDSGPKNGTDEARGPHGGAASGAAGGCPFAAAFGGGASGGGAVAAKAAGTPGKSAVAGLLTLRGVKRLVMWHYMGPHDLMLLLQHMPDVQELHAPLMMEDPPHVPAAMLRPAAVAMLRPLIDTMRNMRSVRLDVSCDPAAVTGQLAGVFLTESGLAEIRGIHRLALNVWVAAEVQLGALAVLSQLRSLDLTLGKQEQESELSVLTRLARLSYLSLRITPGIWNEIQGRTGRVSAGAALRLAMSFAAGQALLLVADVHREICEDEAISLVKSVEMTAGEPGAAWAVSAWVEETAECIGIGFGPGGGGSATMGGGGGGGGGGGDGVVLRVVWTPELVRRLLGVVATVEGGQYGGLGVSFMSLEEERLGRVLGS</sequence>
<dbReference type="EMBL" id="JAEHOD010000003">
    <property type="protein sequence ID" value="KAG2453797.1"/>
    <property type="molecule type" value="Genomic_DNA"/>
</dbReference>
<feature type="region of interest" description="Disordered" evidence="2">
    <location>
        <begin position="484"/>
        <end position="526"/>
    </location>
</feature>
<evidence type="ECO:0000313" key="3">
    <source>
        <dbReference type="EMBL" id="KAG2453797.1"/>
    </source>
</evidence>
<evidence type="ECO:0000256" key="2">
    <source>
        <dbReference type="SAM" id="MobiDB-lite"/>
    </source>
</evidence>
<accession>A0A835WUS4</accession>